<accession>A0A382P3J6</accession>
<evidence type="ECO:0000313" key="1">
    <source>
        <dbReference type="EMBL" id="SVC67896.1"/>
    </source>
</evidence>
<reference evidence="1" key="1">
    <citation type="submission" date="2018-05" db="EMBL/GenBank/DDBJ databases">
        <authorList>
            <person name="Lanie J.A."/>
            <person name="Ng W.-L."/>
            <person name="Kazmierczak K.M."/>
            <person name="Andrzejewski T.M."/>
            <person name="Davidsen T.M."/>
            <person name="Wayne K.J."/>
            <person name="Tettelin H."/>
            <person name="Glass J.I."/>
            <person name="Rusch D."/>
            <person name="Podicherti R."/>
            <person name="Tsui H.-C.T."/>
            <person name="Winkler M.E."/>
        </authorList>
    </citation>
    <scope>NUCLEOTIDE SEQUENCE</scope>
</reference>
<protein>
    <recommendedName>
        <fullName evidence="2">Glycosyltransferase 2-like domain-containing protein</fullName>
    </recommendedName>
</protein>
<dbReference type="AlphaFoldDB" id="A0A382P3J6"/>
<sequence length="58" mass="6423">LLLDSNGSKKGLEPEMRFVIAITKVSPENRDLVERLVKELQNFDSEVEISLVASHNGG</sequence>
<evidence type="ECO:0008006" key="2">
    <source>
        <dbReference type="Google" id="ProtNLM"/>
    </source>
</evidence>
<feature type="non-terminal residue" evidence="1">
    <location>
        <position position="1"/>
    </location>
</feature>
<organism evidence="1">
    <name type="scientific">marine metagenome</name>
    <dbReference type="NCBI Taxonomy" id="408172"/>
    <lineage>
        <taxon>unclassified sequences</taxon>
        <taxon>metagenomes</taxon>
        <taxon>ecological metagenomes</taxon>
    </lineage>
</organism>
<name>A0A382P3J6_9ZZZZ</name>
<gene>
    <name evidence="1" type="ORF">METZ01_LOCUS320750</name>
</gene>
<proteinExistence type="predicted"/>
<dbReference type="EMBL" id="UINC01104611">
    <property type="protein sequence ID" value="SVC67896.1"/>
    <property type="molecule type" value="Genomic_DNA"/>
</dbReference>